<dbReference type="OrthoDB" id="5876363at2759"/>
<dbReference type="SMART" id="SM00249">
    <property type="entry name" value="PHD"/>
    <property type="match status" value="2"/>
</dbReference>
<protein>
    <recommendedName>
        <fullName evidence="6">PHD-type domain-containing protein</fullName>
    </recommendedName>
</protein>
<evidence type="ECO:0000313" key="7">
    <source>
        <dbReference type="EMBL" id="OLL23273.1"/>
    </source>
</evidence>
<comment type="caution">
    <text evidence="7">The sequence shown here is derived from an EMBL/GenBank/DDBJ whole genome shotgun (WGS) entry which is preliminary data.</text>
</comment>
<organism evidence="7 8">
    <name type="scientific">Neolecta irregularis (strain DAH-3)</name>
    <dbReference type="NCBI Taxonomy" id="1198029"/>
    <lineage>
        <taxon>Eukaryota</taxon>
        <taxon>Fungi</taxon>
        <taxon>Dikarya</taxon>
        <taxon>Ascomycota</taxon>
        <taxon>Taphrinomycotina</taxon>
        <taxon>Neolectales</taxon>
        <taxon>Neolectaceae</taxon>
        <taxon>Neolecta</taxon>
    </lineage>
</organism>
<feature type="region of interest" description="Disordered" evidence="5">
    <location>
        <begin position="54"/>
        <end position="73"/>
    </location>
</feature>
<dbReference type="PANTHER" id="PTHR47636:SF1">
    <property type="entry name" value="TRANSCRIPTIONAL REGULATORY PROTEIN RCO1"/>
    <property type="match status" value="1"/>
</dbReference>
<evidence type="ECO:0000256" key="2">
    <source>
        <dbReference type="ARBA" id="ARBA00022771"/>
    </source>
</evidence>
<keyword evidence="2 4" id="KW-0863">Zinc-finger</keyword>
<dbReference type="CDD" id="cd15534">
    <property type="entry name" value="PHD2_PHF12_Rco1"/>
    <property type="match status" value="1"/>
</dbReference>
<dbReference type="PANTHER" id="PTHR47636">
    <property type="entry name" value="TRANSCRIPTIONAL REGULATORY PROTEIN RCO1"/>
    <property type="match status" value="1"/>
</dbReference>
<evidence type="ECO:0000256" key="1">
    <source>
        <dbReference type="ARBA" id="ARBA00022723"/>
    </source>
</evidence>
<dbReference type="OMA" id="TFICCEG"/>
<proteinExistence type="predicted"/>
<dbReference type="InterPro" id="IPR013083">
    <property type="entry name" value="Znf_RING/FYVE/PHD"/>
</dbReference>
<feature type="region of interest" description="Disordered" evidence="5">
    <location>
        <begin position="121"/>
        <end position="161"/>
    </location>
</feature>
<reference evidence="7 8" key="1">
    <citation type="submission" date="2016-04" db="EMBL/GenBank/DDBJ databases">
        <title>Evolutionary innovation and constraint leading to complex multicellularity in the Ascomycota.</title>
        <authorList>
            <person name="Cisse O."/>
            <person name="Nguyen A."/>
            <person name="Hewitt D.A."/>
            <person name="Jedd G."/>
            <person name="Stajich J.E."/>
        </authorList>
    </citation>
    <scope>NUCLEOTIDE SEQUENCE [LARGE SCALE GENOMIC DNA]</scope>
    <source>
        <strain evidence="7 8">DAH-3</strain>
    </source>
</reference>
<keyword evidence="8" id="KW-1185">Reference proteome</keyword>
<dbReference type="PROSITE" id="PS01359">
    <property type="entry name" value="ZF_PHD_1"/>
    <property type="match status" value="1"/>
</dbReference>
<dbReference type="STRING" id="1198029.A0A1U7LL03"/>
<keyword evidence="3" id="KW-0862">Zinc</keyword>
<dbReference type="InterPro" id="IPR001965">
    <property type="entry name" value="Znf_PHD"/>
</dbReference>
<dbReference type="GO" id="GO:0006357">
    <property type="term" value="P:regulation of transcription by RNA polymerase II"/>
    <property type="evidence" value="ECO:0007669"/>
    <property type="project" value="TreeGrafter"/>
</dbReference>
<dbReference type="InterPro" id="IPR052819">
    <property type="entry name" value="Chromatin_regulatory_protein"/>
</dbReference>
<dbReference type="EMBL" id="LXFE01002012">
    <property type="protein sequence ID" value="OLL23273.1"/>
    <property type="molecule type" value="Genomic_DNA"/>
</dbReference>
<evidence type="ECO:0000256" key="3">
    <source>
        <dbReference type="ARBA" id="ARBA00022833"/>
    </source>
</evidence>
<feature type="region of interest" description="Disordered" evidence="5">
    <location>
        <begin position="1"/>
        <end position="47"/>
    </location>
</feature>
<sequence length="565" mass="63981">MPSDFDHPSVVPPNVASTSQTLKRNTKLKTRAALRRTQSEEPQEMKNSIRLRTRRKTEVLEDQNTSNESLVSDAEILDNIGENAVGSISPAVSRSETPISHVRDDLYIDKATVPPLVVCAGKKRTRDETNRSTEGTTPPPARAKRQRKIKVNPPKDRGNRPNGFAAVVADHINATSGPRFFLCSGNDDIKDNDDFCAACRGPGRFICCDSCPRSYHVSCIEPPIEETDLAENAWFCRECWVMRHPPDKPPRSIFSELLFKMNKRNPALFVLPDSIRNFFQGVSTGSHGEYVDTSDLKILKANRHGFLEEPDLLRLKDKQGDSILCYKCQMSAVHGGRIISCDYCSLHWHLDCLDPPMTSIPSQTRRWMCPNHSEHLIKRRRKPKITRVVDVSLNRGFKNNGDIEIDNEEEDEDPWEDEFNVDGVRYRLPERGIKLDFIERVQRKSSRTSSEQTDTMRSMLSNLIESRQGSVAYTASSIEEELEHRSDLERQVLHNLALMSFQPPEETRSSLKVLLQVALSELSVDKPSDKSSDISFSSQERAHLLAVKNLIQLKGEDALLQFLSS</sequence>
<feature type="domain" description="PHD-type" evidence="6">
    <location>
        <begin position="193"/>
        <end position="242"/>
    </location>
</feature>
<gene>
    <name evidence="7" type="ORF">NEOLI_000863</name>
</gene>
<evidence type="ECO:0000313" key="8">
    <source>
        <dbReference type="Proteomes" id="UP000186594"/>
    </source>
</evidence>
<dbReference type="GO" id="GO:0008270">
    <property type="term" value="F:zinc ion binding"/>
    <property type="evidence" value="ECO:0007669"/>
    <property type="project" value="UniProtKB-KW"/>
</dbReference>
<dbReference type="SUPFAM" id="SSF57903">
    <property type="entry name" value="FYVE/PHD zinc finger"/>
    <property type="match status" value="2"/>
</dbReference>
<accession>A0A1U7LL03</accession>
<evidence type="ECO:0000259" key="6">
    <source>
        <dbReference type="PROSITE" id="PS50016"/>
    </source>
</evidence>
<dbReference type="InterPro" id="IPR019787">
    <property type="entry name" value="Znf_PHD-finger"/>
</dbReference>
<dbReference type="PROSITE" id="PS50016">
    <property type="entry name" value="ZF_PHD_2"/>
    <property type="match status" value="2"/>
</dbReference>
<dbReference type="InterPro" id="IPR011011">
    <property type="entry name" value="Znf_FYVE_PHD"/>
</dbReference>
<dbReference type="AlphaFoldDB" id="A0A1U7LL03"/>
<evidence type="ECO:0000256" key="5">
    <source>
        <dbReference type="SAM" id="MobiDB-lite"/>
    </source>
</evidence>
<feature type="compositionally biased region" description="Basic residues" evidence="5">
    <location>
        <begin position="24"/>
        <end position="34"/>
    </location>
</feature>
<feature type="domain" description="PHD-type" evidence="6">
    <location>
        <begin position="322"/>
        <end position="375"/>
    </location>
</feature>
<dbReference type="Pfam" id="PF00628">
    <property type="entry name" value="PHD"/>
    <property type="match status" value="2"/>
</dbReference>
<keyword evidence="1" id="KW-0479">Metal-binding</keyword>
<dbReference type="InterPro" id="IPR019786">
    <property type="entry name" value="Zinc_finger_PHD-type_CS"/>
</dbReference>
<dbReference type="GO" id="GO:0032221">
    <property type="term" value="C:Rpd3S complex"/>
    <property type="evidence" value="ECO:0007669"/>
    <property type="project" value="TreeGrafter"/>
</dbReference>
<evidence type="ECO:0000256" key="4">
    <source>
        <dbReference type="PROSITE-ProRule" id="PRU00146"/>
    </source>
</evidence>
<dbReference type="Proteomes" id="UP000186594">
    <property type="component" value="Unassembled WGS sequence"/>
</dbReference>
<dbReference type="CDD" id="cd15535">
    <property type="entry name" value="PHD1_Rco1"/>
    <property type="match status" value="1"/>
</dbReference>
<name>A0A1U7LL03_NEOID</name>
<dbReference type="Gene3D" id="3.30.40.10">
    <property type="entry name" value="Zinc/RING finger domain, C3HC4 (zinc finger)"/>
    <property type="match status" value="2"/>
</dbReference>